<dbReference type="SUPFAM" id="SSF56925">
    <property type="entry name" value="OMPA-like"/>
    <property type="match status" value="1"/>
</dbReference>
<organism evidence="2 3">
    <name type="scientific">Pedobacter changchengzhani</name>
    <dbReference type="NCBI Taxonomy" id="2529274"/>
    <lineage>
        <taxon>Bacteria</taxon>
        <taxon>Pseudomonadati</taxon>
        <taxon>Bacteroidota</taxon>
        <taxon>Sphingobacteriia</taxon>
        <taxon>Sphingobacteriales</taxon>
        <taxon>Sphingobacteriaceae</taxon>
        <taxon>Pedobacter</taxon>
    </lineage>
</organism>
<feature type="chain" id="PRO_5020269848" description="Outer membrane protein beta-barrel domain-containing protein" evidence="1">
    <location>
        <begin position="24"/>
        <end position="203"/>
    </location>
</feature>
<dbReference type="AlphaFoldDB" id="A0A4R5MJ89"/>
<dbReference type="EMBL" id="SJCY01000009">
    <property type="protein sequence ID" value="TDG35592.1"/>
    <property type="molecule type" value="Genomic_DNA"/>
</dbReference>
<accession>A0A4R5MJ89</accession>
<sequence length="203" mass="22523">MKFAKTSTATLLLLYSLSNSLFAQDKRQEFKKSGVYFGVYTGTWFGTGNSSKLGNSIMGGLLLELKSEKSALGFNFDFFGNLGKTEKLYIMDDNQIIEKNSYSGVQISLQYSQEIYTKNRLALEAVGGVGYGDLSFSVPDKDNGVGKSSFFVDPGLGVRYFIGQETFLQFKLQYNLANYKLKDLASTNIGGNFVTTKLILGWR</sequence>
<reference evidence="2 3" key="1">
    <citation type="submission" date="2019-02" db="EMBL/GenBank/DDBJ databases">
        <title>Pedobacter sp. nov., a novel speices isolated from soil of pinguins habitat in Antarcitica.</title>
        <authorList>
            <person name="He R.-H."/>
        </authorList>
    </citation>
    <scope>NUCLEOTIDE SEQUENCE [LARGE SCALE GENOMIC DNA]</scope>
    <source>
        <strain evidence="2 3">E01020</strain>
    </source>
</reference>
<dbReference type="InterPro" id="IPR011250">
    <property type="entry name" value="OMP/PagP_B-barrel"/>
</dbReference>
<dbReference type="RefSeq" id="WP_133263202.1">
    <property type="nucleotide sequence ID" value="NZ_SJCY01000009.1"/>
</dbReference>
<evidence type="ECO:0008006" key="4">
    <source>
        <dbReference type="Google" id="ProtNLM"/>
    </source>
</evidence>
<gene>
    <name evidence="2" type="ORF">EZJ43_13300</name>
</gene>
<evidence type="ECO:0000313" key="2">
    <source>
        <dbReference type="EMBL" id="TDG35592.1"/>
    </source>
</evidence>
<protein>
    <recommendedName>
        <fullName evidence="4">Outer membrane protein beta-barrel domain-containing protein</fullName>
    </recommendedName>
</protein>
<feature type="signal peptide" evidence="1">
    <location>
        <begin position="1"/>
        <end position="23"/>
    </location>
</feature>
<keyword evidence="3" id="KW-1185">Reference proteome</keyword>
<dbReference type="Proteomes" id="UP000295668">
    <property type="component" value="Unassembled WGS sequence"/>
</dbReference>
<evidence type="ECO:0000313" key="3">
    <source>
        <dbReference type="Proteomes" id="UP000295668"/>
    </source>
</evidence>
<dbReference type="OrthoDB" id="766929at2"/>
<proteinExistence type="predicted"/>
<comment type="caution">
    <text evidence="2">The sequence shown here is derived from an EMBL/GenBank/DDBJ whole genome shotgun (WGS) entry which is preliminary data.</text>
</comment>
<evidence type="ECO:0000256" key="1">
    <source>
        <dbReference type="SAM" id="SignalP"/>
    </source>
</evidence>
<name>A0A4R5MJ89_9SPHI</name>
<keyword evidence="1" id="KW-0732">Signal</keyword>